<dbReference type="AlphaFoldDB" id="A0A3B0YTK3"/>
<sequence>LEERVYSDIIDSFRMYADKAYISDNEARIDKILFSYPGDGVIPPGFEALGYGWAGNREIFDGCGGFDLSDIFKVSDAYYENHGDNETYDSLTENCGLIANALLEYCFEKACQSTAFIAVCKASSVVFLFSEEGGPLQAVYTYGEQASEGGPCVRVAEKDIRKKLKDAYDDGFLEVDDFINTVRMVSGIENPSLGLEGLAAYMASVISNAIIEFYKDGESGAIKTLFDIYLSEFERYEDNMGADRQWEANQNICANMLALFPTDKEVTDKVLMLVPEQLSTDMLAFNVACVHNFNGNREQALVAISQARALGVSKGMLLDDDMLASFKGDEAFDKIFT</sequence>
<name>A0A3B0YTK3_9ZZZZ</name>
<reference evidence="1" key="1">
    <citation type="submission" date="2018-06" db="EMBL/GenBank/DDBJ databases">
        <authorList>
            <person name="Zhirakovskaya E."/>
        </authorList>
    </citation>
    <scope>NUCLEOTIDE SEQUENCE</scope>
</reference>
<protein>
    <submittedName>
        <fullName evidence="1">Uncharacterized protein</fullName>
    </submittedName>
</protein>
<organism evidence="1">
    <name type="scientific">hydrothermal vent metagenome</name>
    <dbReference type="NCBI Taxonomy" id="652676"/>
    <lineage>
        <taxon>unclassified sequences</taxon>
        <taxon>metagenomes</taxon>
        <taxon>ecological metagenomes</taxon>
    </lineage>
</organism>
<dbReference type="EMBL" id="UOFJ01000626">
    <property type="protein sequence ID" value="VAW71816.1"/>
    <property type="molecule type" value="Genomic_DNA"/>
</dbReference>
<feature type="non-terminal residue" evidence="1">
    <location>
        <position position="1"/>
    </location>
</feature>
<evidence type="ECO:0000313" key="1">
    <source>
        <dbReference type="EMBL" id="VAW71816.1"/>
    </source>
</evidence>
<accession>A0A3B0YTK3</accession>
<proteinExistence type="predicted"/>
<gene>
    <name evidence="1" type="ORF">MNBD_GAMMA10-1314</name>
</gene>